<proteinExistence type="predicted"/>
<dbReference type="PANTHER" id="PTHR23084:SF179">
    <property type="entry name" value="OS10G0565000 PROTEIN"/>
    <property type="match status" value="1"/>
</dbReference>
<keyword evidence="1" id="KW-0677">Repeat</keyword>
<comment type="caution">
    <text evidence="2">The sequence shown here is derived from an EMBL/GenBank/DDBJ whole genome shotgun (WGS) entry which is preliminary data.</text>
</comment>
<dbReference type="OrthoDB" id="270720at2759"/>
<organism evidence="2 3">
    <name type="scientific">Paramecium octaurelia</name>
    <dbReference type="NCBI Taxonomy" id="43137"/>
    <lineage>
        <taxon>Eukaryota</taxon>
        <taxon>Sar</taxon>
        <taxon>Alveolata</taxon>
        <taxon>Ciliophora</taxon>
        <taxon>Intramacronucleata</taxon>
        <taxon>Oligohymenophorea</taxon>
        <taxon>Peniculida</taxon>
        <taxon>Parameciidae</taxon>
        <taxon>Paramecium</taxon>
    </lineage>
</organism>
<evidence type="ECO:0000256" key="1">
    <source>
        <dbReference type="ARBA" id="ARBA00022737"/>
    </source>
</evidence>
<name>A0A8S1V3A0_PAROT</name>
<dbReference type="SMART" id="SM00698">
    <property type="entry name" value="MORN"/>
    <property type="match status" value="8"/>
</dbReference>
<evidence type="ECO:0000313" key="3">
    <source>
        <dbReference type="Proteomes" id="UP000683925"/>
    </source>
</evidence>
<sequence>MKGQKTSTTCKQNKQNNYLKKQYQKNQDIEQSIILKIRNGNAKNVMTLDDVIKKNIRKNYKNKDANKNDQKPQKANIFQSKLQNYGILRPAILTGYLRIKKLVGQIQVHQDYVAHLSSAKQIILRTHCNFSSQSIATIISLILLAKQLGQQTYHLLCCLNFQSQAKYTLERSLNSKQLITNLSSNYRLVYIYKRIINEYIVFQFSPSEYNKLREEQEMFITNQMIYIQISTIKNSTLYNNFFKNLVIEQYKFPIVLSSNVLKNYVSSNLYYLIINFFSDQITFQVNRNSFDKIQIRQLGPDGVRYDGQWKDNKACGQGKFWHVDGEIYEGEWKEDQKNGFGVYLNVNGAIYKGLWKDDLQDGNGVETWANGSKYEGSFKEGKKHGFGRLTWNDGSSYEGNWIDGKKSGSGIYCWADGKKYDGEWLNNQMHGRGLSTWGDGARYEGEYQYDKKHGQGVYIWADGRKYDGQWAYGKQSGQGKCHLLDGTVRLGLWEDGEGFRWLEDDAPLSKSNQQRY</sequence>
<protein>
    <submittedName>
        <fullName evidence="2">Uncharacterized protein</fullName>
    </submittedName>
</protein>
<dbReference type="InterPro" id="IPR003409">
    <property type="entry name" value="MORN"/>
</dbReference>
<dbReference type="Pfam" id="PF02493">
    <property type="entry name" value="MORN"/>
    <property type="match status" value="8"/>
</dbReference>
<dbReference type="Proteomes" id="UP000683925">
    <property type="component" value="Unassembled WGS sequence"/>
</dbReference>
<dbReference type="PANTHER" id="PTHR23084">
    <property type="entry name" value="PHOSPHATIDYLINOSITOL-4-PHOSPHATE 5-KINASE RELATED"/>
    <property type="match status" value="1"/>
</dbReference>
<accession>A0A8S1V3A0</accession>
<evidence type="ECO:0000313" key="2">
    <source>
        <dbReference type="EMBL" id="CAD8171405.1"/>
    </source>
</evidence>
<gene>
    <name evidence="2" type="ORF">POCTA_138.1.T0580115</name>
</gene>
<keyword evidence="3" id="KW-1185">Reference proteome</keyword>
<dbReference type="EMBL" id="CAJJDP010000057">
    <property type="protein sequence ID" value="CAD8171405.1"/>
    <property type="molecule type" value="Genomic_DNA"/>
</dbReference>
<reference evidence="2" key="1">
    <citation type="submission" date="2021-01" db="EMBL/GenBank/DDBJ databases">
        <authorList>
            <consortium name="Genoscope - CEA"/>
            <person name="William W."/>
        </authorList>
    </citation>
    <scope>NUCLEOTIDE SEQUENCE</scope>
</reference>
<dbReference type="AlphaFoldDB" id="A0A8S1V3A0"/>